<evidence type="ECO:0000259" key="15">
    <source>
        <dbReference type="Pfam" id="PF02887"/>
    </source>
</evidence>
<evidence type="ECO:0000256" key="5">
    <source>
        <dbReference type="ARBA" id="ARBA00022723"/>
    </source>
</evidence>
<dbReference type="InterPro" id="IPR015795">
    <property type="entry name" value="Pyrv_Knase_C"/>
</dbReference>
<dbReference type="GO" id="GO:0030955">
    <property type="term" value="F:potassium ion binding"/>
    <property type="evidence" value="ECO:0007669"/>
    <property type="project" value="UniProtKB-UniRule"/>
</dbReference>
<dbReference type="SUPFAM" id="SSF50800">
    <property type="entry name" value="PK beta-barrel domain-like"/>
    <property type="match status" value="1"/>
</dbReference>
<reference evidence="16" key="2">
    <citation type="journal article" date="2021" name="Microbiome">
        <title>Successional dynamics and alternative stable states in a saline activated sludge microbial community over 9 years.</title>
        <authorList>
            <person name="Wang Y."/>
            <person name="Ye J."/>
            <person name="Ju F."/>
            <person name="Liu L."/>
            <person name="Boyd J.A."/>
            <person name="Deng Y."/>
            <person name="Parks D.H."/>
            <person name="Jiang X."/>
            <person name="Yin X."/>
            <person name="Woodcroft B.J."/>
            <person name="Tyson G.W."/>
            <person name="Hugenholtz P."/>
            <person name="Polz M.F."/>
            <person name="Zhang T."/>
        </authorList>
    </citation>
    <scope>NUCLEOTIDE SEQUENCE</scope>
    <source>
        <strain evidence="16">HKST-UBA01</strain>
    </source>
</reference>
<accession>A0A956RRX6</accession>
<dbReference type="InterPro" id="IPR015813">
    <property type="entry name" value="Pyrv/PenolPyrv_kinase-like_dom"/>
</dbReference>
<comment type="pathway">
    <text evidence="1 13">Carbohydrate degradation; glycolysis; pyruvate from D-glyceraldehyde 3-phosphate: step 5/5.</text>
</comment>
<keyword evidence="9 13" id="KW-0460">Magnesium</keyword>
<dbReference type="InterPro" id="IPR011037">
    <property type="entry name" value="Pyrv_Knase-like_insert_dom_sf"/>
</dbReference>
<keyword evidence="7 13" id="KW-0418">Kinase</keyword>
<evidence type="ECO:0000256" key="4">
    <source>
        <dbReference type="ARBA" id="ARBA00022679"/>
    </source>
</evidence>
<organism evidence="16 17">
    <name type="scientific">Eiseniibacteriota bacterium</name>
    <dbReference type="NCBI Taxonomy" id="2212470"/>
    <lineage>
        <taxon>Bacteria</taxon>
        <taxon>Candidatus Eiseniibacteriota</taxon>
    </lineage>
</organism>
<dbReference type="NCBIfam" id="TIGR01064">
    <property type="entry name" value="pyruv_kin"/>
    <property type="match status" value="1"/>
</dbReference>
<evidence type="ECO:0000256" key="6">
    <source>
        <dbReference type="ARBA" id="ARBA00022741"/>
    </source>
</evidence>
<dbReference type="PRINTS" id="PR01050">
    <property type="entry name" value="PYRUVTKNASE"/>
</dbReference>
<dbReference type="EMBL" id="JAGQHR010000944">
    <property type="protein sequence ID" value="MCA9730017.1"/>
    <property type="molecule type" value="Genomic_DNA"/>
</dbReference>
<evidence type="ECO:0000256" key="7">
    <source>
        <dbReference type="ARBA" id="ARBA00022777"/>
    </source>
</evidence>
<dbReference type="InterPro" id="IPR015806">
    <property type="entry name" value="Pyrv_Knase_insert_dom_sf"/>
</dbReference>
<keyword evidence="6" id="KW-0547">Nucleotide-binding</keyword>
<evidence type="ECO:0000313" key="17">
    <source>
        <dbReference type="Proteomes" id="UP000697710"/>
    </source>
</evidence>
<keyword evidence="8" id="KW-0067">ATP-binding</keyword>
<feature type="non-terminal residue" evidence="16">
    <location>
        <position position="1"/>
    </location>
</feature>
<dbReference type="InterPro" id="IPR001697">
    <property type="entry name" value="Pyr_Knase"/>
</dbReference>
<reference evidence="16" key="1">
    <citation type="submission" date="2020-04" db="EMBL/GenBank/DDBJ databases">
        <authorList>
            <person name="Zhang T."/>
        </authorList>
    </citation>
    <scope>NUCLEOTIDE SEQUENCE</scope>
    <source>
        <strain evidence="16">HKST-UBA01</strain>
    </source>
</reference>
<comment type="catalytic activity">
    <reaction evidence="13">
        <text>pyruvate + ATP = phosphoenolpyruvate + ADP + H(+)</text>
        <dbReference type="Rhea" id="RHEA:18157"/>
        <dbReference type="ChEBI" id="CHEBI:15361"/>
        <dbReference type="ChEBI" id="CHEBI:15378"/>
        <dbReference type="ChEBI" id="CHEBI:30616"/>
        <dbReference type="ChEBI" id="CHEBI:58702"/>
        <dbReference type="ChEBI" id="CHEBI:456216"/>
        <dbReference type="EC" id="2.7.1.40"/>
    </reaction>
</comment>
<dbReference type="Pfam" id="PF00224">
    <property type="entry name" value="PK"/>
    <property type="match status" value="1"/>
</dbReference>
<dbReference type="PANTHER" id="PTHR11817">
    <property type="entry name" value="PYRUVATE KINASE"/>
    <property type="match status" value="1"/>
</dbReference>
<evidence type="ECO:0000313" key="16">
    <source>
        <dbReference type="EMBL" id="MCA9730017.1"/>
    </source>
</evidence>
<keyword evidence="11 16" id="KW-0670">Pyruvate</keyword>
<evidence type="ECO:0000256" key="12">
    <source>
        <dbReference type="NCBIfam" id="TIGR01064"/>
    </source>
</evidence>
<dbReference type="Proteomes" id="UP000697710">
    <property type="component" value="Unassembled WGS sequence"/>
</dbReference>
<keyword evidence="4 13" id="KW-0808">Transferase</keyword>
<evidence type="ECO:0000256" key="10">
    <source>
        <dbReference type="ARBA" id="ARBA00023152"/>
    </source>
</evidence>
<evidence type="ECO:0000256" key="1">
    <source>
        <dbReference type="ARBA" id="ARBA00004997"/>
    </source>
</evidence>
<dbReference type="InterPro" id="IPR036918">
    <property type="entry name" value="Pyrv_Knase_C_sf"/>
</dbReference>
<keyword evidence="10 13" id="KW-0324">Glycolysis</keyword>
<evidence type="ECO:0000256" key="8">
    <source>
        <dbReference type="ARBA" id="ARBA00022840"/>
    </source>
</evidence>
<dbReference type="SUPFAM" id="SSF52935">
    <property type="entry name" value="PK C-terminal domain-like"/>
    <property type="match status" value="1"/>
</dbReference>
<sequence length="419" mass="45863">QGGGRLPLPRGKKLRVAVRGPTSTPERLVIRFTRLPEILDEGDTILLDDGTLVLRVTGRSGRRSSGNGASAELDVVVVRGGSLKEHAGVNLPGRALRVRVPTRQDEGHARMAVAEQADFVALSFVQSPDELVRLRKMMQRWAGRKRVPSIVAKIEKPAALDNLDEILAVTDGVMVARGDLGVETALEKVPVWQKEILRRARRRGVFTITATQMLESMIDHATPTRAEVSDVANAVFDGTDALMLSAESAVGEHPVESVRMLSRIAQEVEHELPVRSPIDAFVTRKDRGGGAARPKSETPEREAIEAMVEATLALAVRSEAKCIACFTLTGRTGFLLSRHRSRIEVICLTPNESTRRLLTLAWNVRSLLLPRVRTADEMMKRGLKLLESARVVRPGDTVVLVGGAANVPEATNLLRWVRV</sequence>
<protein>
    <recommendedName>
        <fullName evidence="3 12">Pyruvate kinase</fullName>
        <ecNumber evidence="3 12">2.7.1.40</ecNumber>
    </recommendedName>
</protein>
<keyword evidence="5" id="KW-0479">Metal-binding</keyword>
<evidence type="ECO:0000256" key="9">
    <source>
        <dbReference type="ARBA" id="ARBA00022842"/>
    </source>
</evidence>
<dbReference type="GO" id="GO:0004743">
    <property type="term" value="F:pyruvate kinase activity"/>
    <property type="evidence" value="ECO:0007669"/>
    <property type="project" value="UniProtKB-UniRule"/>
</dbReference>
<name>A0A956RRX6_UNCEI</name>
<dbReference type="Pfam" id="PF02887">
    <property type="entry name" value="PK_C"/>
    <property type="match status" value="1"/>
</dbReference>
<dbReference type="InterPro" id="IPR015793">
    <property type="entry name" value="Pyrv_Knase_brl"/>
</dbReference>
<dbReference type="Gene3D" id="3.20.20.60">
    <property type="entry name" value="Phosphoenolpyruvate-binding domains"/>
    <property type="match status" value="1"/>
</dbReference>
<feature type="domain" description="Pyruvate kinase C-terminal" evidence="15">
    <location>
        <begin position="305"/>
        <end position="415"/>
    </location>
</feature>
<dbReference type="GO" id="GO:0005524">
    <property type="term" value="F:ATP binding"/>
    <property type="evidence" value="ECO:0007669"/>
    <property type="project" value="UniProtKB-KW"/>
</dbReference>
<comment type="similarity">
    <text evidence="2 13">Belongs to the pyruvate kinase family.</text>
</comment>
<proteinExistence type="inferred from homology"/>
<evidence type="ECO:0000259" key="14">
    <source>
        <dbReference type="Pfam" id="PF00224"/>
    </source>
</evidence>
<evidence type="ECO:0000256" key="11">
    <source>
        <dbReference type="ARBA" id="ARBA00023317"/>
    </source>
</evidence>
<feature type="domain" description="Pyruvate kinase barrel" evidence="14">
    <location>
        <begin position="5"/>
        <end position="258"/>
    </location>
</feature>
<comment type="caution">
    <text evidence="16">The sequence shown here is derived from an EMBL/GenBank/DDBJ whole genome shotgun (WGS) entry which is preliminary data.</text>
</comment>
<dbReference type="GO" id="GO:0000287">
    <property type="term" value="F:magnesium ion binding"/>
    <property type="evidence" value="ECO:0007669"/>
    <property type="project" value="UniProtKB-UniRule"/>
</dbReference>
<evidence type="ECO:0000256" key="13">
    <source>
        <dbReference type="RuleBase" id="RU000504"/>
    </source>
</evidence>
<dbReference type="AlphaFoldDB" id="A0A956RRX6"/>
<dbReference type="GO" id="GO:0016301">
    <property type="term" value="F:kinase activity"/>
    <property type="evidence" value="ECO:0007669"/>
    <property type="project" value="UniProtKB-KW"/>
</dbReference>
<gene>
    <name evidence="16" type="primary">pyk</name>
    <name evidence="16" type="ORF">KC729_20205</name>
</gene>
<evidence type="ECO:0000256" key="2">
    <source>
        <dbReference type="ARBA" id="ARBA00008663"/>
    </source>
</evidence>
<dbReference type="SUPFAM" id="SSF51621">
    <property type="entry name" value="Phosphoenolpyruvate/pyruvate domain"/>
    <property type="match status" value="1"/>
</dbReference>
<dbReference type="EC" id="2.7.1.40" evidence="3 12"/>
<evidence type="ECO:0000256" key="3">
    <source>
        <dbReference type="ARBA" id="ARBA00012142"/>
    </source>
</evidence>
<dbReference type="Gene3D" id="2.40.33.10">
    <property type="entry name" value="PK beta-barrel domain-like"/>
    <property type="match status" value="1"/>
</dbReference>
<dbReference type="Gene3D" id="3.40.1380.20">
    <property type="entry name" value="Pyruvate kinase, C-terminal domain"/>
    <property type="match status" value="1"/>
</dbReference>
<dbReference type="InterPro" id="IPR040442">
    <property type="entry name" value="Pyrv_kinase-like_dom_sf"/>
</dbReference>